<evidence type="ECO:0000259" key="4">
    <source>
        <dbReference type="PROSITE" id="PS51161"/>
    </source>
</evidence>
<dbReference type="Pfam" id="PF22811">
    <property type="entry name" value="Zn_ribbon_NrdR"/>
    <property type="match status" value="1"/>
</dbReference>
<dbReference type="GO" id="GO:0006260">
    <property type="term" value="P:DNA replication"/>
    <property type="evidence" value="ECO:0007669"/>
    <property type="project" value="InterPro"/>
</dbReference>
<keyword evidence="3" id="KW-0175">Coiled coil</keyword>
<dbReference type="PANTHER" id="PTHR21075:SF0">
    <property type="entry name" value="ANAEROBIC RIBONUCLEOSIDE-TRIPHOSPHATE REDUCTASE"/>
    <property type="match status" value="1"/>
</dbReference>
<reference evidence="5" key="2">
    <citation type="journal article" date="2011" name="Microb. Ecol.">
        <title>Taxonomic and Functional Metagenomic Profiling of the Microbial Community in the Anoxic Sediment of a Sub-saline Shallow Lake (Laguna de Carrizo, Central Spain).</title>
        <authorList>
            <person name="Ferrer M."/>
            <person name="Guazzaroni M.E."/>
            <person name="Richter M."/>
            <person name="Garcia-Salamanca A."/>
            <person name="Yarza P."/>
            <person name="Suarez-Suarez A."/>
            <person name="Solano J."/>
            <person name="Alcaide M."/>
            <person name="van Dillewijn P."/>
            <person name="Molina-Henares M.A."/>
            <person name="Lopez-Cortes N."/>
            <person name="Al-Ramahi Y."/>
            <person name="Guerrero C."/>
            <person name="Acosta A."/>
            <person name="de Eugenio L.I."/>
            <person name="Martinez V."/>
            <person name="Marques S."/>
            <person name="Rojo F."/>
            <person name="Santero E."/>
            <person name="Genilloud O."/>
            <person name="Perez-Perez J."/>
            <person name="Rossello-Mora R."/>
            <person name="Ramos J.L."/>
        </authorList>
    </citation>
    <scope>NUCLEOTIDE SEQUENCE</scope>
</reference>
<dbReference type="AlphaFoldDB" id="D9PI46"/>
<feature type="coiled-coil region" evidence="3">
    <location>
        <begin position="132"/>
        <end position="159"/>
    </location>
</feature>
<dbReference type="GO" id="GO:0009265">
    <property type="term" value="P:2'-deoxyribonucleotide biosynthetic process"/>
    <property type="evidence" value="ECO:0007669"/>
    <property type="project" value="TreeGrafter"/>
</dbReference>
<keyword evidence="1" id="KW-0547">Nucleotide-binding</keyword>
<organism evidence="5">
    <name type="scientific">sediment metagenome</name>
    <dbReference type="NCBI Taxonomy" id="749907"/>
    <lineage>
        <taxon>unclassified sequences</taxon>
        <taxon>metagenomes</taxon>
        <taxon>ecological metagenomes</taxon>
    </lineage>
</organism>
<dbReference type="Pfam" id="PF13597">
    <property type="entry name" value="NRDD"/>
    <property type="match status" value="1"/>
</dbReference>
<dbReference type="PANTHER" id="PTHR21075">
    <property type="entry name" value="ANAEROBIC RIBONUCLEOSIDE-TRIPHOSPHATE REDUCTASE"/>
    <property type="match status" value="1"/>
</dbReference>
<dbReference type="EMBL" id="ADZX01000405">
    <property type="protein sequence ID" value="EFK96767.1"/>
    <property type="molecule type" value="Genomic_DNA"/>
</dbReference>
<dbReference type="GO" id="GO:0005524">
    <property type="term" value="F:ATP binding"/>
    <property type="evidence" value="ECO:0007669"/>
    <property type="project" value="UniProtKB-KW"/>
</dbReference>
<keyword evidence="2" id="KW-0067">ATP-binding</keyword>
<dbReference type="Gene3D" id="3.20.70.20">
    <property type="match status" value="1"/>
</dbReference>
<sequence>MKCPFCSDEETKVLDKRESGTSNRRRRECLKCGKRFTTYEKLGGLVTKVRKRDATEVDFDQEKITEAIWSAAREVGGKDKELAKGLSDRVVQVLEEKFGGYTVPTVEQIQDIVEKVLVEGGHYTTAKAYILYRKSREKLREAKSTMVDVENTISSYMDKKDWRVKENSNEAFSFSGLLLYTAGKVMANYNLNEIYTPTIADAHRNGYIHLHDLSHGVIGYCCGHSLKNLLIQGFGGVPNKVDAKPAKHLDVVVHHLINYIGCLQMEFAGAQAFNSVDTLLAPFVRTDGLNYRQVKQHMQKLVFSLNVPSRWGSQYPFSNLSFDWVPPEDMKNQKAIVGGKEQDFTYGDCQKEMDMINKAFLEVMTEGDATGRIFSFPIPTYNLTKDFNWDSENANLLFELTAKFGTPYF</sequence>
<protein>
    <submittedName>
        <fullName evidence="5">Anaerobic ribonucleoside-triphosphate reductase</fullName>
    </submittedName>
</protein>
<name>D9PI46_9ZZZZ</name>
<feature type="domain" description="ATP-cone" evidence="4">
    <location>
        <begin position="47"/>
        <end position="140"/>
    </location>
</feature>
<reference evidence="5" key="1">
    <citation type="submission" date="2010-07" db="EMBL/GenBank/DDBJ databases">
        <authorList>
            <consortium name="CONSOLIDER consortium CSD2007-00005"/>
            <person name="Guazzaroni M.-E."/>
            <person name="Richter M."/>
            <person name="Garcia-Salamanca A."/>
            <person name="Yarza P."/>
            <person name="Ferrer M."/>
        </authorList>
    </citation>
    <scope>NUCLEOTIDE SEQUENCE</scope>
</reference>
<gene>
    <name evidence="5" type="ORF">LDC_1200</name>
</gene>
<dbReference type="InterPro" id="IPR055173">
    <property type="entry name" value="NrdR-like_N"/>
</dbReference>
<evidence type="ECO:0000313" key="5">
    <source>
        <dbReference type="EMBL" id="EFK96767.1"/>
    </source>
</evidence>
<dbReference type="InterPro" id="IPR005144">
    <property type="entry name" value="ATP-cone_dom"/>
</dbReference>
<dbReference type="PROSITE" id="PS51161">
    <property type="entry name" value="ATP_CONE"/>
    <property type="match status" value="1"/>
</dbReference>
<accession>D9PI46</accession>
<feature type="non-terminal residue" evidence="5">
    <location>
        <position position="409"/>
    </location>
</feature>
<dbReference type="GO" id="GO:0008998">
    <property type="term" value="F:ribonucleoside-triphosphate reductase (thioredoxin) activity"/>
    <property type="evidence" value="ECO:0007669"/>
    <property type="project" value="InterPro"/>
</dbReference>
<proteinExistence type="predicted"/>
<dbReference type="GO" id="GO:0004748">
    <property type="term" value="F:ribonucleoside-diphosphate reductase activity, thioredoxin disulfide as acceptor"/>
    <property type="evidence" value="ECO:0007669"/>
    <property type="project" value="TreeGrafter"/>
</dbReference>
<evidence type="ECO:0000256" key="1">
    <source>
        <dbReference type="ARBA" id="ARBA00022741"/>
    </source>
</evidence>
<dbReference type="Pfam" id="PF03477">
    <property type="entry name" value="ATP-cone"/>
    <property type="match status" value="1"/>
</dbReference>
<dbReference type="InterPro" id="IPR012833">
    <property type="entry name" value="NrdD"/>
</dbReference>
<evidence type="ECO:0000256" key="2">
    <source>
        <dbReference type="ARBA" id="ARBA00022840"/>
    </source>
</evidence>
<comment type="caution">
    <text evidence="5">The sequence shown here is derived from an EMBL/GenBank/DDBJ whole genome shotgun (WGS) entry which is preliminary data.</text>
</comment>
<dbReference type="SUPFAM" id="SSF51998">
    <property type="entry name" value="PFL-like glycyl radical enzymes"/>
    <property type="match status" value="1"/>
</dbReference>
<dbReference type="GO" id="GO:0031250">
    <property type="term" value="C:anaerobic ribonucleoside-triphosphate reductase complex"/>
    <property type="evidence" value="ECO:0007669"/>
    <property type="project" value="TreeGrafter"/>
</dbReference>
<evidence type="ECO:0000256" key="3">
    <source>
        <dbReference type="SAM" id="Coils"/>
    </source>
</evidence>